<evidence type="ECO:0000256" key="3">
    <source>
        <dbReference type="ARBA" id="ARBA00022692"/>
    </source>
</evidence>
<keyword evidence="8" id="KW-1185">Reference proteome</keyword>
<name>A0ABU0PPY6_9MICC</name>
<comment type="caution">
    <text evidence="7">The sequence shown here is derived from an EMBL/GenBank/DDBJ whole genome shotgun (WGS) entry which is preliminary data.</text>
</comment>
<proteinExistence type="predicted"/>
<dbReference type="PANTHER" id="PTHR23513">
    <property type="entry name" value="INTEGRAL MEMBRANE EFFLUX PROTEIN-RELATED"/>
    <property type="match status" value="1"/>
</dbReference>
<feature type="transmembrane region" description="Helical" evidence="6">
    <location>
        <begin position="353"/>
        <end position="374"/>
    </location>
</feature>
<evidence type="ECO:0000256" key="5">
    <source>
        <dbReference type="ARBA" id="ARBA00023136"/>
    </source>
</evidence>
<evidence type="ECO:0000256" key="2">
    <source>
        <dbReference type="ARBA" id="ARBA00022475"/>
    </source>
</evidence>
<feature type="transmembrane region" description="Helical" evidence="6">
    <location>
        <begin position="39"/>
        <end position="60"/>
    </location>
</feature>
<gene>
    <name evidence="7" type="ORF">QFZ36_002852</name>
</gene>
<feature type="transmembrane region" description="Helical" evidence="6">
    <location>
        <begin position="269"/>
        <end position="287"/>
    </location>
</feature>
<dbReference type="EMBL" id="JAUSXB010000001">
    <property type="protein sequence ID" value="MDQ0675291.1"/>
    <property type="molecule type" value="Genomic_DNA"/>
</dbReference>
<evidence type="ECO:0008006" key="9">
    <source>
        <dbReference type="Google" id="ProtNLM"/>
    </source>
</evidence>
<keyword evidence="5 6" id="KW-0472">Membrane</keyword>
<dbReference type="Gene3D" id="1.20.1250.20">
    <property type="entry name" value="MFS general substrate transporter like domains"/>
    <property type="match status" value="1"/>
</dbReference>
<sequence length="387" mass="38114">MSVLGYLAASVPPRLAMAGSSVAIPILAVQELNDVGIGGALVAVSLGPSVVAAPIVGAALDRSRRPGVLVAVAGFLTAAALATASFLGQVPLPLVFAFLAVAGALSPFYMGGLSSFVADEIPDQRRAFAYDALSYNISAVAGPALVAVMATFLPGGAALWVLSAAALAGAISAAATGLKARGRISGSVWQTVKSGLHRILSHRPLAVVTGASTLSQLGQGGLAVAAVALSIERIGTPGEGALLVTAFAVGSLIGALYETIRPTRARPHAVMMLGFLATGLLTIGAAFNFGTAWTMAAIGLSGLFTAPTSAAMLFLRSHLSPPHLRSQIFTVGAGFRATASAAGAGLAASATGFGGGLAVAGIGVIWVVSAALMAGYPAGASSASTGN</sequence>
<evidence type="ECO:0000313" key="8">
    <source>
        <dbReference type="Proteomes" id="UP001236806"/>
    </source>
</evidence>
<dbReference type="Proteomes" id="UP001236806">
    <property type="component" value="Unassembled WGS sequence"/>
</dbReference>
<feature type="transmembrane region" description="Helical" evidence="6">
    <location>
        <begin position="128"/>
        <end position="152"/>
    </location>
</feature>
<dbReference type="InterPro" id="IPR036259">
    <property type="entry name" value="MFS_trans_sf"/>
</dbReference>
<protein>
    <recommendedName>
        <fullName evidence="9">Major Facilitator Superfamily protein</fullName>
    </recommendedName>
</protein>
<feature type="transmembrane region" description="Helical" evidence="6">
    <location>
        <begin position="94"/>
        <end position="116"/>
    </location>
</feature>
<dbReference type="PANTHER" id="PTHR23513:SF11">
    <property type="entry name" value="STAPHYLOFERRIN A TRANSPORTER"/>
    <property type="match status" value="1"/>
</dbReference>
<feature type="transmembrane region" description="Helical" evidence="6">
    <location>
        <begin position="293"/>
        <end position="315"/>
    </location>
</feature>
<feature type="transmembrane region" description="Helical" evidence="6">
    <location>
        <begin position="158"/>
        <end position="178"/>
    </location>
</feature>
<keyword evidence="2" id="KW-1003">Cell membrane</keyword>
<reference evidence="7 8" key="1">
    <citation type="submission" date="2023-07" db="EMBL/GenBank/DDBJ databases">
        <title>Comparative genomics of wheat-associated soil bacteria to identify genetic determinants of phenazine resistance.</title>
        <authorList>
            <person name="Mouncey N."/>
        </authorList>
    </citation>
    <scope>NUCLEOTIDE SEQUENCE [LARGE SCALE GENOMIC DNA]</scope>
    <source>
        <strain evidence="7 8">W1I3</strain>
    </source>
</reference>
<evidence type="ECO:0000313" key="7">
    <source>
        <dbReference type="EMBL" id="MDQ0675291.1"/>
    </source>
</evidence>
<dbReference type="Pfam" id="PF07690">
    <property type="entry name" value="MFS_1"/>
    <property type="match status" value="1"/>
</dbReference>
<dbReference type="SUPFAM" id="SSF103473">
    <property type="entry name" value="MFS general substrate transporter"/>
    <property type="match status" value="1"/>
</dbReference>
<keyword evidence="4 6" id="KW-1133">Transmembrane helix</keyword>
<dbReference type="RefSeq" id="WP_306637518.1">
    <property type="nucleotide sequence ID" value="NZ_JAUSXB010000001.1"/>
</dbReference>
<keyword evidence="3 6" id="KW-0812">Transmembrane</keyword>
<organism evidence="7 8">
    <name type="scientific">Pseudarthrobacter siccitolerans</name>
    <dbReference type="NCBI Taxonomy" id="861266"/>
    <lineage>
        <taxon>Bacteria</taxon>
        <taxon>Bacillati</taxon>
        <taxon>Actinomycetota</taxon>
        <taxon>Actinomycetes</taxon>
        <taxon>Micrococcales</taxon>
        <taxon>Micrococcaceae</taxon>
        <taxon>Pseudarthrobacter</taxon>
    </lineage>
</organism>
<accession>A0ABU0PPY6</accession>
<evidence type="ECO:0000256" key="6">
    <source>
        <dbReference type="SAM" id="Phobius"/>
    </source>
</evidence>
<evidence type="ECO:0000256" key="1">
    <source>
        <dbReference type="ARBA" id="ARBA00004651"/>
    </source>
</evidence>
<dbReference type="InterPro" id="IPR011701">
    <property type="entry name" value="MFS"/>
</dbReference>
<evidence type="ECO:0000256" key="4">
    <source>
        <dbReference type="ARBA" id="ARBA00022989"/>
    </source>
</evidence>
<comment type="subcellular location">
    <subcellularLocation>
        <location evidence="1">Cell membrane</location>
        <topology evidence="1">Multi-pass membrane protein</topology>
    </subcellularLocation>
</comment>
<feature type="transmembrane region" description="Helical" evidence="6">
    <location>
        <begin position="67"/>
        <end position="88"/>
    </location>
</feature>